<keyword evidence="3" id="KW-1185">Reference proteome</keyword>
<feature type="compositionally biased region" description="Basic and acidic residues" evidence="1">
    <location>
        <begin position="10"/>
        <end position="31"/>
    </location>
</feature>
<dbReference type="Proteomes" id="UP000799640">
    <property type="component" value="Unassembled WGS sequence"/>
</dbReference>
<name>A0A6G1HS19_9PEZI</name>
<evidence type="ECO:0000256" key="1">
    <source>
        <dbReference type="SAM" id="MobiDB-lite"/>
    </source>
</evidence>
<accession>A0A6G1HS19</accession>
<sequence>MFISRNAPTAERHTDAAAHYHQTDPHDPYRHEYPACMQLGARFLTRPPPNLATEIVLD</sequence>
<feature type="region of interest" description="Disordered" evidence="1">
    <location>
        <begin position="1"/>
        <end position="31"/>
    </location>
</feature>
<evidence type="ECO:0000313" key="3">
    <source>
        <dbReference type="Proteomes" id="UP000799640"/>
    </source>
</evidence>
<proteinExistence type="predicted"/>
<protein>
    <submittedName>
        <fullName evidence="2">Uncharacterized protein</fullName>
    </submittedName>
</protein>
<dbReference type="OrthoDB" id="4156665at2759"/>
<organism evidence="2 3">
    <name type="scientific">Trichodelitschia bisporula</name>
    <dbReference type="NCBI Taxonomy" id="703511"/>
    <lineage>
        <taxon>Eukaryota</taxon>
        <taxon>Fungi</taxon>
        <taxon>Dikarya</taxon>
        <taxon>Ascomycota</taxon>
        <taxon>Pezizomycotina</taxon>
        <taxon>Dothideomycetes</taxon>
        <taxon>Dothideomycetes incertae sedis</taxon>
        <taxon>Phaeotrichales</taxon>
        <taxon>Phaeotrichaceae</taxon>
        <taxon>Trichodelitschia</taxon>
    </lineage>
</organism>
<evidence type="ECO:0000313" key="2">
    <source>
        <dbReference type="EMBL" id="KAF2398853.1"/>
    </source>
</evidence>
<reference evidence="2" key="1">
    <citation type="journal article" date="2020" name="Stud. Mycol.">
        <title>101 Dothideomycetes genomes: a test case for predicting lifestyles and emergence of pathogens.</title>
        <authorList>
            <person name="Haridas S."/>
            <person name="Albert R."/>
            <person name="Binder M."/>
            <person name="Bloem J."/>
            <person name="Labutti K."/>
            <person name="Salamov A."/>
            <person name="Andreopoulos B."/>
            <person name="Baker S."/>
            <person name="Barry K."/>
            <person name="Bills G."/>
            <person name="Bluhm B."/>
            <person name="Cannon C."/>
            <person name="Castanera R."/>
            <person name="Culley D."/>
            <person name="Daum C."/>
            <person name="Ezra D."/>
            <person name="Gonzalez J."/>
            <person name="Henrissat B."/>
            <person name="Kuo A."/>
            <person name="Liang C."/>
            <person name="Lipzen A."/>
            <person name="Lutzoni F."/>
            <person name="Magnuson J."/>
            <person name="Mondo S."/>
            <person name="Nolan M."/>
            <person name="Ohm R."/>
            <person name="Pangilinan J."/>
            <person name="Park H.-J."/>
            <person name="Ramirez L."/>
            <person name="Alfaro M."/>
            <person name="Sun H."/>
            <person name="Tritt A."/>
            <person name="Yoshinaga Y."/>
            <person name="Zwiers L.-H."/>
            <person name="Turgeon B."/>
            <person name="Goodwin S."/>
            <person name="Spatafora J."/>
            <person name="Crous P."/>
            <person name="Grigoriev I."/>
        </authorList>
    </citation>
    <scope>NUCLEOTIDE SEQUENCE</scope>
    <source>
        <strain evidence="2">CBS 262.69</strain>
    </source>
</reference>
<gene>
    <name evidence="2" type="ORF">EJ06DRAFT_531924</name>
</gene>
<dbReference type="AlphaFoldDB" id="A0A6G1HS19"/>
<dbReference type="EMBL" id="ML996699">
    <property type="protein sequence ID" value="KAF2398853.1"/>
    <property type="molecule type" value="Genomic_DNA"/>
</dbReference>